<sequence length="95" mass="10756">MSRAGLERDLLDVHCAVFSVYLLSGSTAVGYHFRGMFLQVVVTLAECFPLYPMTVYEILAKTIAFMTLVDWWKEHLYLESTMGDPGYGLQGNLQQ</sequence>
<keyword evidence="1" id="KW-0472">Membrane</keyword>
<evidence type="ECO:0000313" key="2">
    <source>
        <dbReference type="Proteomes" id="UP000095287"/>
    </source>
</evidence>
<dbReference type="Proteomes" id="UP000095287">
    <property type="component" value="Unplaced"/>
</dbReference>
<evidence type="ECO:0000313" key="3">
    <source>
        <dbReference type="WBParaSite" id="L893_g4244.t1"/>
    </source>
</evidence>
<protein>
    <submittedName>
        <fullName evidence="3">Bestrophin homolog</fullName>
    </submittedName>
</protein>
<accession>A0A1I8ACN7</accession>
<organism evidence="2 3">
    <name type="scientific">Steinernema glaseri</name>
    <dbReference type="NCBI Taxonomy" id="37863"/>
    <lineage>
        <taxon>Eukaryota</taxon>
        <taxon>Metazoa</taxon>
        <taxon>Ecdysozoa</taxon>
        <taxon>Nematoda</taxon>
        <taxon>Chromadorea</taxon>
        <taxon>Rhabditida</taxon>
        <taxon>Tylenchina</taxon>
        <taxon>Panagrolaimomorpha</taxon>
        <taxon>Strongyloidoidea</taxon>
        <taxon>Steinernematidae</taxon>
        <taxon>Steinernema</taxon>
    </lineage>
</organism>
<proteinExistence type="predicted"/>
<name>A0A1I8ACN7_9BILA</name>
<feature type="transmembrane region" description="Helical" evidence="1">
    <location>
        <begin position="53"/>
        <end position="72"/>
    </location>
</feature>
<feature type="transmembrane region" description="Helical" evidence="1">
    <location>
        <begin position="12"/>
        <end position="33"/>
    </location>
</feature>
<evidence type="ECO:0000256" key="1">
    <source>
        <dbReference type="SAM" id="Phobius"/>
    </source>
</evidence>
<keyword evidence="1" id="KW-0812">Transmembrane</keyword>
<keyword evidence="2" id="KW-1185">Reference proteome</keyword>
<reference evidence="3" key="1">
    <citation type="submission" date="2016-11" db="UniProtKB">
        <authorList>
            <consortium name="WormBaseParasite"/>
        </authorList>
    </citation>
    <scope>IDENTIFICATION</scope>
</reference>
<dbReference type="WBParaSite" id="L893_g4244.t1">
    <property type="protein sequence ID" value="L893_g4244.t1"/>
    <property type="gene ID" value="L893_g4244"/>
</dbReference>
<keyword evidence="1" id="KW-1133">Transmembrane helix</keyword>
<dbReference type="AlphaFoldDB" id="A0A1I8ACN7"/>